<name>A0ABT7KLA6_9HYPH</name>
<keyword evidence="1" id="KW-0472">Membrane</keyword>
<dbReference type="RefSeq" id="WP_285882964.1">
    <property type="nucleotide sequence ID" value="NZ_JARFYN010000050.1"/>
</dbReference>
<sequence length="93" mass="10419">MTVAWIIGAAASSGYILSALFVIVAVWRFFKNTANNFIEEMPKRSALRHYTLGVVSLVLFFLLTARACYIATVVVDTAFRSDLFEKIAFKSFT</sequence>
<keyword evidence="1" id="KW-1133">Transmembrane helix</keyword>
<organism evidence="2 3">
    <name type="scientific">Rhizobium calliandrae</name>
    <dbReference type="NCBI Taxonomy" id="1312182"/>
    <lineage>
        <taxon>Bacteria</taxon>
        <taxon>Pseudomonadati</taxon>
        <taxon>Pseudomonadota</taxon>
        <taxon>Alphaproteobacteria</taxon>
        <taxon>Hyphomicrobiales</taxon>
        <taxon>Rhizobiaceae</taxon>
        <taxon>Rhizobium/Agrobacterium group</taxon>
        <taxon>Rhizobium</taxon>
    </lineage>
</organism>
<gene>
    <name evidence="2" type="ORF">PY650_28080</name>
</gene>
<accession>A0ABT7KLA6</accession>
<comment type="caution">
    <text evidence="2">The sequence shown here is derived from an EMBL/GenBank/DDBJ whole genome shotgun (WGS) entry which is preliminary data.</text>
</comment>
<evidence type="ECO:0000313" key="3">
    <source>
        <dbReference type="Proteomes" id="UP001172630"/>
    </source>
</evidence>
<dbReference type="EMBL" id="JARFYN010000050">
    <property type="protein sequence ID" value="MDL2409422.1"/>
    <property type="molecule type" value="Genomic_DNA"/>
</dbReference>
<evidence type="ECO:0000313" key="2">
    <source>
        <dbReference type="EMBL" id="MDL2409422.1"/>
    </source>
</evidence>
<dbReference type="Proteomes" id="UP001172630">
    <property type="component" value="Unassembled WGS sequence"/>
</dbReference>
<feature type="transmembrane region" description="Helical" evidence="1">
    <location>
        <begin position="6"/>
        <end position="30"/>
    </location>
</feature>
<keyword evidence="3" id="KW-1185">Reference proteome</keyword>
<protein>
    <submittedName>
        <fullName evidence="2">Uncharacterized protein</fullName>
    </submittedName>
</protein>
<proteinExistence type="predicted"/>
<keyword evidence="1" id="KW-0812">Transmembrane</keyword>
<reference evidence="2" key="1">
    <citation type="submission" date="2023-06" db="EMBL/GenBank/DDBJ databases">
        <title>Phylogenetic Diversity of Rhizobium strains.</title>
        <authorList>
            <person name="Moura F.T."/>
            <person name="Helene L.C.F."/>
            <person name="Hungria M."/>
        </authorList>
    </citation>
    <scope>NUCLEOTIDE SEQUENCE</scope>
    <source>
        <strain evidence="2">CCGE524</strain>
    </source>
</reference>
<evidence type="ECO:0000256" key="1">
    <source>
        <dbReference type="SAM" id="Phobius"/>
    </source>
</evidence>
<feature type="transmembrane region" description="Helical" evidence="1">
    <location>
        <begin position="50"/>
        <end position="75"/>
    </location>
</feature>